<dbReference type="Pfam" id="PF00126">
    <property type="entry name" value="HTH_1"/>
    <property type="match status" value="1"/>
</dbReference>
<keyword evidence="4" id="KW-0804">Transcription</keyword>
<accession>A0A927DNM6</accession>
<proteinExistence type="inferred from homology"/>
<dbReference type="EMBL" id="JACXTE010000001">
    <property type="protein sequence ID" value="MBD3708502.1"/>
    <property type="molecule type" value="Genomic_DNA"/>
</dbReference>
<comment type="caution">
    <text evidence="6">The sequence shown here is derived from an EMBL/GenBank/DDBJ whole genome shotgun (WGS) entry which is preliminary data.</text>
</comment>
<dbReference type="SUPFAM" id="SSF46785">
    <property type="entry name" value="Winged helix' DNA-binding domain"/>
    <property type="match status" value="1"/>
</dbReference>
<dbReference type="GO" id="GO:0043565">
    <property type="term" value="F:sequence-specific DNA binding"/>
    <property type="evidence" value="ECO:0007669"/>
    <property type="project" value="TreeGrafter"/>
</dbReference>
<dbReference type="CDD" id="cd08475">
    <property type="entry name" value="PBP2_CrgA_like_6"/>
    <property type="match status" value="1"/>
</dbReference>
<dbReference type="GO" id="GO:0003700">
    <property type="term" value="F:DNA-binding transcription factor activity"/>
    <property type="evidence" value="ECO:0007669"/>
    <property type="project" value="InterPro"/>
</dbReference>
<dbReference type="PROSITE" id="PS50931">
    <property type="entry name" value="HTH_LYSR"/>
    <property type="match status" value="1"/>
</dbReference>
<dbReference type="AlphaFoldDB" id="A0A927DNM6"/>
<organism evidence="6 7">
    <name type="scientific">Klebsiella pneumoniae</name>
    <dbReference type="NCBI Taxonomy" id="573"/>
    <lineage>
        <taxon>Bacteria</taxon>
        <taxon>Pseudomonadati</taxon>
        <taxon>Pseudomonadota</taxon>
        <taxon>Gammaproteobacteria</taxon>
        <taxon>Enterobacterales</taxon>
        <taxon>Enterobacteriaceae</taxon>
        <taxon>Klebsiella/Raoultella group</taxon>
        <taxon>Klebsiella</taxon>
        <taxon>Klebsiella pneumoniae complex</taxon>
    </lineage>
</organism>
<evidence type="ECO:0000256" key="1">
    <source>
        <dbReference type="ARBA" id="ARBA00009437"/>
    </source>
</evidence>
<dbReference type="Pfam" id="PF03466">
    <property type="entry name" value="LysR_substrate"/>
    <property type="match status" value="1"/>
</dbReference>
<dbReference type="InterPro" id="IPR058163">
    <property type="entry name" value="LysR-type_TF_proteobact-type"/>
</dbReference>
<dbReference type="FunFam" id="1.10.10.10:FF:000001">
    <property type="entry name" value="LysR family transcriptional regulator"/>
    <property type="match status" value="1"/>
</dbReference>
<evidence type="ECO:0000313" key="6">
    <source>
        <dbReference type="EMBL" id="MBD3708502.1"/>
    </source>
</evidence>
<evidence type="ECO:0000256" key="3">
    <source>
        <dbReference type="ARBA" id="ARBA00023125"/>
    </source>
</evidence>
<dbReference type="GO" id="GO:0006351">
    <property type="term" value="P:DNA-templated transcription"/>
    <property type="evidence" value="ECO:0007669"/>
    <property type="project" value="TreeGrafter"/>
</dbReference>
<evidence type="ECO:0000256" key="2">
    <source>
        <dbReference type="ARBA" id="ARBA00023015"/>
    </source>
</evidence>
<feature type="domain" description="HTH lysR-type" evidence="5">
    <location>
        <begin position="3"/>
        <end position="60"/>
    </location>
</feature>
<dbReference type="PANTHER" id="PTHR30537">
    <property type="entry name" value="HTH-TYPE TRANSCRIPTIONAL REGULATOR"/>
    <property type="match status" value="1"/>
</dbReference>
<dbReference type="InterPro" id="IPR036388">
    <property type="entry name" value="WH-like_DNA-bd_sf"/>
</dbReference>
<protein>
    <submittedName>
        <fullName evidence="6">LysR family transcriptional regulator</fullName>
    </submittedName>
</protein>
<gene>
    <name evidence="6" type="ORF">IE987_23360</name>
</gene>
<keyword evidence="3" id="KW-0238">DNA-binding</keyword>
<evidence type="ECO:0000256" key="4">
    <source>
        <dbReference type="ARBA" id="ARBA00023163"/>
    </source>
</evidence>
<name>A0A927DNM6_KLEPN</name>
<evidence type="ECO:0000259" key="5">
    <source>
        <dbReference type="PROSITE" id="PS50931"/>
    </source>
</evidence>
<dbReference type="InterPro" id="IPR036390">
    <property type="entry name" value="WH_DNA-bd_sf"/>
</dbReference>
<evidence type="ECO:0000313" key="7">
    <source>
        <dbReference type="Proteomes" id="UP000657739"/>
    </source>
</evidence>
<dbReference type="Proteomes" id="UP000657739">
    <property type="component" value="Unassembled WGS sequence"/>
</dbReference>
<dbReference type="InterPro" id="IPR005119">
    <property type="entry name" value="LysR_subst-bd"/>
</dbReference>
<keyword evidence="2" id="KW-0805">Transcription regulation</keyword>
<dbReference type="Gene3D" id="3.40.190.290">
    <property type="match status" value="1"/>
</dbReference>
<reference evidence="6" key="1">
    <citation type="submission" date="2020-07" db="EMBL/GenBank/DDBJ databases">
        <title>Clinical and genomic characterization of carbapenemase-producing Enterobacterales causing secondary infections during the COVID-19 crisis at a New York City hospital.</title>
        <authorList>
            <person name="Gomez-Simmonds A."/>
            <person name="Annavajhala M.K."/>
            <person name="Uhlemann A.-C."/>
        </authorList>
    </citation>
    <scope>NUCLEOTIDE SEQUENCE</scope>
    <source>
        <strain evidence="6">NK1593</strain>
    </source>
</reference>
<dbReference type="Gene3D" id="1.10.10.10">
    <property type="entry name" value="Winged helix-like DNA-binding domain superfamily/Winged helix DNA-binding domain"/>
    <property type="match status" value="1"/>
</dbReference>
<sequence length="328" mass="36524">MRDDLNAIPVFVTVVESGNFASAAAILHVTRSAVGKTIARLEARLGVALFQRTTRRQLLTEEGEQFYLQCREALERIREAEETLQRGKDEVQGRLRVSLPVLFGQRCVAPLLFRLSQRYPLLKLELHYSDRQVNLLEEGFDLAVRIGSSADTGSLRARALGEHGMVLCAAAEYLRQQPAPQTIAGLNEHRTLGYLHNGQLQKWQLYDPQQGEVRFSPQTWLIQDDFAAIAAAVQQGMGIARLPDWLVAQALADGTLQQVLAPSAQVRFAIHAVWPEGPWLPQKRGRRSMPCGKGYLLPQHRLAQREITAIYGGGGFPTACKLPARFTP</sequence>
<comment type="similarity">
    <text evidence="1">Belongs to the LysR transcriptional regulatory family.</text>
</comment>
<dbReference type="SUPFAM" id="SSF53850">
    <property type="entry name" value="Periplasmic binding protein-like II"/>
    <property type="match status" value="1"/>
</dbReference>
<dbReference type="InterPro" id="IPR000847">
    <property type="entry name" value="LysR_HTH_N"/>
</dbReference>
<dbReference type="PRINTS" id="PR00039">
    <property type="entry name" value="HTHLYSR"/>
</dbReference>
<dbReference type="PANTHER" id="PTHR30537:SF5">
    <property type="entry name" value="HTH-TYPE TRANSCRIPTIONAL ACTIVATOR TTDR-RELATED"/>
    <property type="match status" value="1"/>
</dbReference>